<evidence type="ECO:0000313" key="4">
    <source>
        <dbReference type="Proteomes" id="UP000237423"/>
    </source>
</evidence>
<proteinExistence type="predicted"/>
<keyword evidence="3" id="KW-1185">Reference proteome</keyword>
<evidence type="ECO:0000313" key="3">
    <source>
        <dbReference type="Proteomes" id="UP000197019"/>
    </source>
</evidence>
<dbReference type="KEGG" id="mpsy:CEK71_20165"/>
<reference evidence="2 4" key="2">
    <citation type="submission" date="2017-11" db="EMBL/GenBank/DDBJ databases">
        <title>Draft Genome Sequence of Methylobacter psychrotolerans Sph1T, an Obligate Methanotroph from Low-Temperature Environments.</title>
        <authorList>
            <person name="Oshkin I.Y."/>
            <person name="Miroshnikov K."/>
            <person name="Belova S.E."/>
            <person name="Korzhenkov A."/>
            <person name="Toshchakov S.V."/>
            <person name="Dedysh S.N."/>
        </authorList>
    </citation>
    <scope>NUCLEOTIDE SEQUENCE [LARGE SCALE GENOMIC DNA]</scope>
    <source>
        <strain evidence="2 4">Sph1</strain>
    </source>
</reference>
<accession>A0A1Z4C3U5</accession>
<dbReference type="EMBL" id="PGFZ01000001">
    <property type="protein sequence ID" value="POZ53621.1"/>
    <property type="molecule type" value="Genomic_DNA"/>
</dbReference>
<protein>
    <submittedName>
        <fullName evidence="1">Uncharacterized protein</fullName>
    </submittedName>
</protein>
<reference evidence="1 3" key="1">
    <citation type="submission" date="2017-06" db="EMBL/GenBank/DDBJ databases">
        <title>Genome Sequencing of the methanotroph Methylovulum psychrotolerants str. HV10-M2 isolated from a high-altitude environment.</title>
        <authorList>
            <person name="Mateos-Rivera A."/>
        </authorList>
    </citation>
    <scope>NUCLEOTIDE SEQUENCE [LARGE SCALE GENOMIC DNA]</scope>
    <source>
        <strain evidence="1 3">HV10_M2</strain>
    </source>
</reference>
<evidence type="ECO:0000313" key="2">
    <source>
        <dbReference type="EMBL" id="POZ53621.1"/>
    </source>
</evidence>
<evidence type="ECO:0000313" key="1">
    <source>
        <dbReference type="EMBL" id="ASF48189.1"/>
    </source>
</evidence>
<dbReference type="Proteomes" id="UP000237423">
    <property type="component" value="Unassembled WGS sequence"/>
</dbReference>
<dbReference type="EMBL" id="CP022129">
    <property type="protein sequence ID" value="ASF48189.1"/>
    <property type="molecule type" value="Genomic_DNA"/>
</dbReference>
<gene>
    <name evidence="2" type="ORF">AADEFJLK_00656</name>
    <name evidence="1" type="ORF">CEK71_20165</name>
</gene>
<organism evidence="1 3">
    <name type="scientific">Methylovulum psychrotolerans</name>
    <dbReference type="NCBI Taxonomy" id="1704499"/>
    <lineage>
        <taxon>Bacteria</taxon>
        <taxon>Pseudomonadati</taxon>
        <taxon>Pseudomonadota</taxon>
        <taxon>Gammaproteobacteria</taxon>
        <taxon>Methylococcales</taxon>
        <taxon>Methylococcaceae</taxon>
        <taxon>Methylovulum</taxon>
    </lineage>
</organism>
<dbReference type="Proteomes" id="UP000197019">
    <property type="component" value="Chromosome"/>
</dbReference>
<name>A0A1Z4C3U5_9GAMM</name>
<dbReference type="AlphaFoldDB" id="A0A1Z4C3U5"/>
<sequence>MDEINPIPADKLTELYRLVRQFRLGLVEGQPMPDDKYRLRNQETVSKPVTGKLSERLLAPDIAADDRLFERSQDLMS</sequence>
<dbReference type="RefSeq" id="WP_088621059.1">
    <property type="nucleotide sequence ID" value="NZ_CP022129.1"/>
</dbReference>